<evidence type="ECO:0000256" key="5">
    <source>
        <dbReference type="ARBA" id="ARBA00022516"/>
    </source>
</evidence>
<dbReference type="HAMAP" id="MF_00392">
    <property type="entry name" value="LpxB"/>
    <property type="match status" value="1"/>
</dbReference>
<keyword evidence="13" id="KW-1185">Reference proteome</keyword>
<name>A0A7Y0DYN2_9PROT</name>
<dbReference type="GO" id="GO:0008915">
    <property type="term" value="F:lipid-A-disaccharide synthase activity"/>
    <property type="evidence" value="ECO:0007669"/>
    <property type="project" value="UniProtKB-UniRule"/>
</dbReference>
<dbReference type="InterPro" id="IPR003835">
    <property type="entry name" value="Glyco_trans_19"/>
</dbReference>
<dbReference type="Proteomes" id="UP000539372">
    <property type="component" value="Unassembled WGS sequence"/>
</dbReference>
<evidence type="ECO:0000256" key="2">
    <source>
        <dbReference type="ARBA" id="ARBA00007868"/>
    </source>
</evidence>
<comment type="catalytic activity">
    <reaction evidence="10 11">
        <text>a lipid X + a UDP-2-N,3-O-bis[(3R)-3-hydroxyacyl]-alpha-D-glucosamine = a lipid A disaccharide + UDP + H(+)</text>
        <dbReference type="Rhea" id="RHEA:67828"/>
        <dbReference type="ChEBI" id="CHEBI:15378"/>
        <dbReference type="ChEBI" id="CHEBI:58223"/>
        <dbReference type="ChEBI" id="CHEBI:137748"/>
        <dbReference type="ChEBI" id="CHEBI:176338"/>
        <dbReference type="ChEBI" id="CHEBI:176343"/>
        <dbReference type="EC" id="2.4.1.182"/>
    </reaction>
</comment>
<dbReference type="GO" id="GO:0009245">
    <property type="term" value="P:lipid A biosynthetic process"/>
    <property type="evidence" value="ECO:0007669"/>
    <property type="project" value="UniProtKB-UniRule"/>
</dbReference>
<gene>
    <name evidence="11 12" type="primary">lpxB</name>
    <name evidence="12" type="ORF">HH303_06020</name>
</gene>
<evidence type="ECO:0000256" key="8">
    <source>
        <dbReference type="ARBA" id="ARBA00022679"/>
    </source>
</evidence>
<comment type="similarity">
    <text evidence="2 11">Belongs to the LpxB family.</text>
</comment>
<organism evidence="12 13">
    <name type="scientific">Pacificispira spongiicola</name>
    <dbReference type="NCBI Taxonomy" id="2729598"/>
    <lineage>
        <taxon>Bacteria</taxon>
        <taxon>Pseudomonadati</taxon>
        <taxon>Pseudomonadota</taxon>
        <taxon>Alphaproteobacteria</taxon>
        <taxon>Rhodospirillales</taxon>
        <taxon>Rhodospirillaceae</taxon>
        <taxon>Pacificispira</taxon>
    </lineage>
</organism>
<proteinExistence type="inferred from homology"/>
<evidence type="ECO:0000313" key="12">
    <source>
        <dbReference type="EMBL" id="NMM44024.1"/>
    </source>
</evidence>
<evidence type="ECO:0000256" key="10">
    <source>
        <dbReference type="ARBA" id="ARBA00048975"/>
    </source>
</evidence>
<evidence type="ECO:0000256" key="3">
    <source>
        <dbReference type="ARBA" id="ARBA00012687"/>
    </source>
</evidence>
<dbReference type="NCBIfam" id="TIGR00215">
    <property type="entry name" value="lpxB"/>
    <property type="match status" value="1"/>
</dbReference>
<evidence type="ECO:0000256" key="6">
    <source>
        <dbReference type="ARBA" id="ARBA00022556"/>
    </source>
</evidence>
<protein>
    <recommendedName>
        <fullName evidence="4 11">Lipid-A-disaccharide synthase</fullName>
        <ecNumber evidence="3 11">2.4.1.182</ecNumber>
    </recommendedName>
</protein>
<comment type="function">
    <text evidence="1 11">Condensation of UDP-2,3-diacylglucosamine and 2,3-diacylglucosamine-1-phosphate to form lipid A disaccharide, a precursor of lipid A, a phosphorylated glycolipid that anchors the lipopolysaccharide to the outer membrane of the cell.</text>
</comment>
<accession>A0A7Y0DYN2</accession>
<comment type="pathway">
    <text evidence="11">Bacterial outer membrane biogenesis; LPS lipid A biosynthesis.</text>
</comment>
<dbReference type="EC" id="2.4.1.182" evidence="3 11"/>
<sequence>MTSRQPRPLRIFLSAGESSGDLLGGRLMAALKRLHGGPIEFRGVGGPEMERQGLTSLFPISDLAVMGLVEVLPHIPKLKRRIREAAQAAVGFEPDVMVTIDAPGFNKRLAKACGSTPFAKVHYVAPTVWAWRPKRVFAFRDLFDRLLCLLPFEPPYFEKVGLTAPFVGHSVLESPAATVTGDGFRARHGIADTVRLFCVLPGSRRGEIERLLPVFRDTIARISSQPGGKVVCVVPTVPHLRETVEAELAAWPVTAMPIADQGEKYEAMAASDAALAASGTVALELALTGTPTVIAYRISPISYQILSRIVKARFAHILNILADRAVVPEFIQNDCTVEKLAPVLNHMTGPVGKDQIAALRPYLAQLSPEDGGSPSEAAARAVLDALK</sequence>
<keyword evidence="8 11" id="KW-0808">Transferase</keyword>
<keyword evidence="9 11" id="KW-0443">Lipid metabolism</keyword>
<dbReference type="EMBL" id="JABBNT010000002">
    <property type="protein sequence ID" value="NMM44024.1"/>
    <property type="molecule type" value="Genomic_DNA"/>
</dbReference>
<dbReference type="PANTHER" id="PTHR30372">
    <property type="entry name" value="LIPID-A-DISACCHARIDE SYNTHASE"/>
    <property type="match status" value="1"/>
</dbReference>
<dbReference type="Pfam" id="PF02684">
    <property type="entry name" value="LpxB"/>
    <property type="match status" value="1"/>
</dbReference>
<comment type="caution">
    <text evidence="12">The sequence shown here is derived from an EMBL/GenBank/DDBJ whole genome shotgun (WGS) entry which is preliminary data.</text>
</comment>
<dbReference type="RefSeq" id="WP_169624337.1">
    <property type="nucleotide sequence ID" value="NZ_JABBNT010000002.1"/>
</dbReference>
<evidence type="ECO:0000256" key="1">
    <source>
        <dbReference type="ARBA" id="ARBA00002056"/>
    </source>
</evidence>
<evidence type="ECO:0000256" key="9">
    <source>
        <dbReference type="ARBA" id="ARBA00023098"/>
    </source>
</evidence>
<reference evidence="12 13" key="1">
    <citation type="submission" date="2020-04" db="EMBL/GenBank/DDBJ databases">
        <title>Rhodospirillaceae bacterium KN72 isolated from deep sea.</title>
        <authorList>
            <person name="Zhang D.-C."/>
        </authorList>
    </citation>
    <scope>NUCLEOTIDE SEQUENCE [LARGE SCALE GENOMIC DNA]</scope>
    <source>
        <strain evidence="12 13">KN72</strain>
    </source>
</reference>
<dbReference type="AlphaFoldDB" id="A0A7Y0DYN2"/>
<evidence type="ECO:0000313" key="13">
    <source>
        <dbReference type="Proteomes" id="UP000539372"/>
    </source>
</evidence>
<evidence type="ECO:0000256" key="7">
    <source>
        <dbReference type="ARBA" id="ARBA00022676"/>
    </source>
</evidence>
<keyword evidence="7 11" id="KW-0328">Glycosyltransferase</keyword>
<evidence type="ECO:0000256" key="4">
    <source>
        <dbReference type="ARBA" id="ARBA00020902"/>
    </source>
</evidence>
<evidence type="ECO:0000256" key="11">
    <source>
        <dbReference type="HAMAP-Rule" id="MF_00392"/>
    </source>
</evidence>
<keyword evidence="5 11" id="KW-0444">Lipid biosynthesis</keyword>
<dbReference type="SUPFAM" id="SSF53756">
    <property type="entry name" value="UDP-Glycosyltransferase/glycogen phosphorylase"/>
    <property type="match status" value="1"/>
</dbReference>
<keyword evidence="6 11" id="KW-0441">Lipid A biosynthesis</keyword>
<dbReference type="GO" id="GO:0005543">
    <property type="term" value="F:phospholipid binding"/>
    <property type="evidence" value="ECO:0007669"/>
    <property type="project" value="TreeGrafter"/>
</dbReference>
<dbReference type="PANTHER" id="PTHR30372:SF4">
    <property type="entry name" value="LIPID-A-DISACCHARIDE SYNTHASE, MITOCHONDRIAL-RELATED"/>
    <property type="match status" value="1"/>
</dbReference>
<dbReference type="UniPathway" id="UPA00973"/>
<dbReference type="GO" id="GO:0016020">
    <property type="term" value="C:membrane"/>
    <property type="evidence" value="ECO:0007669"/>
    <property type="project" value="GOC"/>
</dbReference>